<comment type="caution">
    <text evidence="10">The sequence shown here is derived from an EMBL/GenBank/DDBJ whole genome shotgun (WGS) entry which is preliminary data.</text>
</comment>
<dbReference type="PRINTS" id="PR00738">
    <property type="entry name" value="GLHYDRLASE20"/>
</dbReference>
<dbReference type="EC" id="3.2.1.52" evidence="3"/>
<name>A0A3S0V8Q6_9MICO</name>
<dbReference type="PIRSF" id="PIRSF001093">
    <property type="entry name" value="B-hxosamndse_ab_euk"/>
    <property type="match status" value="1"/>
</dbReference>
<keyword evidence="5" id="KW-0326">Glycosidase</keyword>
<evidence type="ECO:0000256" key="7">
    <source>
        <dbReference type="SAM" id="MobiDB-lite"/>
    </source>
</evidence>
<organism evidence="10 11">
    <name type="scientific">Labedella endophytica</name>
    <dbReference type="NCBI Taxonomy" id="1523160"/>
    <lineage>
        <taxon>Bacteria</taxon>
        <taxon>Bacillati</taxon>
        <taxon>Actinomycetota</taxon>
        <taxon>Actinomycetes</taxon>
        <taxon>Micrococcales</taxon>
        <taxon>Microbacteriaceae</taxon>
        <taxon>Labedella</taxon>
    </lineage>
</organism>
<comment type="catalytic activity">
    <reaction evidence="1">
        <text>Hydrolysis of terminal non-reducing N-acetyl-D-hexosamine residues in N-acetyl-beta-D-hexosaminides.</text>
        <dbReference type="EC" id="3.2.1.52"/>
    </reaction>
</comment>
<evidence type="ECO:0000313" key="11">
    <source>
        <dbReference type="Proteomes" id="UP000274909"/>
    </source>
</evidence>
<dbReference type="PANTHER" id="PTHR22600:SF57">
    <property type="entry name" value="BETA-N-ACETYLHEXOSAMINIDASE"/>
    <property type="match status" value="1"/>
</dbReference>
<reference evidence="10 11" key="1">
    <citation type="submission" date="2018-12" db="EMBL/GenBank/DDBJ databases">
        <authorList>
            <person name="Li F."/>
        </authorList>
    </citation>
    <scope>NUCLEOTIDE SEQUENCE [LARGE SCALE GENOMIC DNA]</scope>
    <source>
        <strain evidence="10 11">EGI 6500705</strain>
    </source>
</reference>
<feature type="region of interest" description="Disordered" evidence="7">
    <location>
        <begin position="505"/>
        <end position="539"/>
    </location>
</feature>
<dbReference type="InterPro" id="IPR015883">
    <property type="entry name" value="Glyco_hydro_20_cat"/>
</dbReference>
<dbReference type="Gene3D" id="3.20.20.80">
    <property type="entry name" value="Glycosidases"/>
    <property type="match status" value="1"/>
</dbReference>
<evidence type="ECO:0000256" key="1">
    <source>
        <dbReference type="ARBA" id="ARBA00001231"/>
    </source>
</evidence>
<protein>
    <recommendedName>
        <fullName evidence="3">beta-N-acetylhexosaminidase</fullName>
        <ecNumber evidence="3">3.2.1.52</ecNumber>
    </recommendedName>
</protein>
<feature type="domain" description="Glycoside hydrolase family 20 catalytic" evidence="8">
    <location>
        <begin position="133"/>
        <end position="476"/>
    </location>
</feature>
<dbReference type="GO" id="GO:0016020">
    <property type="term" value="C:membrane"/>
    <property type="evidence" value="ECO:0007669"/>
    <property type="project" value="TreeGrafter"/>
</dbReference>
<dbReference type="AlphaFoldDB" id="A0A3S0V8Q6"/>
<dbReference type="InterPro" id="IPR029018">
    <property type="entry name" value="Hex-like_dom2"/>
</dbReference>
<evidence type="ECO:0000259" key="8">
    <source>
        <dbReference type="Pfam" id="PF00728"/>
    </source>
</evidence>
<dbReference type="PANTHER" id="PTHR22600">
    <property type="entry name" value="BETA-HEXOSAMINIDASE"/>
    <property type="match status" value="1"/>
</dbReference>
<dbReference type="InterPro" id="IPR017853">
    <property type="entry name" value="GH"/>
</dbReference>
<dbReference type="GO" id="GO:0004563">
    <property type="term" value="F:beta-N-acetylhexosaminidase activity"/>
    <property type="evidence" value="ECO:0007669"/>
    <property type="project" value="UniProtKB-EC"/>
</dbReference>
<keyword evidence="11" id="KW-1185">Reference proteome</keyword>
<dbReference type="RefSeq" id="WP_127050950.1">
    <property type="nucleotide sequence ID" value="NZ_RZGZ01000004.1"/>
</dbReference>
<dbReference type="Pfam" id="PF02838">
    <property type="entry name" value="Glyco_hydro_20b"/>
    <property type="match status" value="1"/>
</dbReference>
<sequence>MIALVPRPTRLESRSGVFEVTGDTRIAADGELRGPAAFLRSVLTTSTGLALDAATDDEAPTIRFAVDPSLAEEGYRLEVEPTGVVISAAGDRGGYWGAQSFLQLLPDAVYRAATVSGVAWTAPAVLVEDAPAFGWRGAMLDVARHFVPTREVLRFIDLLAMHRLNTLHLHLTDDQGWRIEIRRYPLLTEVGGWRPESQVGAGPTATMDGRPHGGFYTQDDIREIVAYATARGVTVVPEIELPGHAQAAIAAYPELGVTTERLQPWTEWGINTNVFNVEESTIEFFRNVFDEVVELFPSPFIHVGGDECPKDQWRADPRTQELMRERGLADEHALQSWFIGRIDEHLTSRGRRLFGWDEILEGGLAPGATVLSWRGRAGAVAAARAGHDVIMCPEDTVYLDYRQADGPDEPIPVATVTTVADVYAFDPIPAELTAEQAAHVLGGQGNLWSEHADSPRTLDYLAFPRLCALAEALWTGGERDFEEFEPRLTAHLGRLNARGVEYRRADGPRPWQRRPGIPGRPADREETAAHVASLTADIA</sequence>
<keyword evidence="4" id="KW-0378">Hydrolase</keyword>
<evidence type="ECO:0000256" key="3">
    <source>
        <dbReference type="ARBA" id="ARBA00012663"/>
    </source>
</evidence>
<dbReference type="OrthoDB" id="9763537at2"/>
<dbReference type="GO" id="GO:0030203">
    <property type="term" value="P:glycosaminoglycan metabolic process"/>
    <property type="evidence" value="ECO:0007669"/>
    <property type="project" value="TreeGrafter"/>
</dbReference>
<accession>A0A3S0V8Q6</accession>
<comment type="similarity">
    <text evidence="2">Belongs to the glycosyl hydrolase 20 family.</text>
</comment>
<feature type="domain" description="Beta-hexosaminidase bacterial type N-terminal" evidence="9">
    <location>
        <begin position="2"/>
        <end position="130"/>
    </location>
</feature>
<dbReference type="CDD" id="cd06563">
    <property type="entry name" value="GH20_chitobiase-like"/>
    <property type="match status" value="1"/>
</dbReference>
<dbReference type="GO" id="GO:0005975">
    <property type="term" value="P:carbohydrate metabolic process"/>
    <property type="evidence" value="ECO:0007669"/>
    <property type="project" value="InterPro"/>
</dbReference>
<dbReference type="Gene3D" id="3.30.379.10">
    <property type="entry name" value="Chitobiase/beta-hexosaminidase domain 2-like"/>
    <property type="match status" value="1"/>
</dbReference>
<evidence type="ECO:0000256" key="5">
    <source>
        <dbReference type="ARBA" id="ARBA00023295"/>
    </source>
</evidence>
<dbReference type="InterPro" id="IPR025705">
    <property type="entry name" value="Beta_hexosaminidase_sua/sub"/>
</dbReference>
<evidence type="ECO:0000259" key="9">
    <source>
        <dbReference type="Pfam" id="PF02838"/>
    </source>
</evidence>
<dbReference type="SUPFAM" id="SSF55545">
    <property type="entry name" value="beta-N-acetylhexosaminidase-like domain"/>
    <property type="match status" value="1"/>
</dbReference>
<evidence type="ECO:0000313" key="10">
    <source>
        <dbReference type="EMBL" id="RUQ98097.1"/>
    </source>
</evidence>
<evidence type="ECO:0000256" key="2">
    <source>
        <dbReference type="ARBA" id="ARBA00006285"/>
    </source>
</evidence>
<proteinExistence type="inferred from homology"/>
<dbReference type="EMBL" id="RZGZ01000004">
    <property type="protein sequence ID" value="RUQ98097.1"/>
    <property type="molecule type" value="Genomic_DNA"/>
</dbReference>
<dbReference type="SUPFAM" id="SSF51445">
    <property type="entry name" value="(Trans)glycosidases"/>
    <property type="match status" value="1"/>
</dbReference>
<dbReference type="InterPro" id="IPR015882">
    <property type="entry name" value="HEX_bac_N"/>
</dbReference>
<dbReference type="Proteomes" id="UP000274909">
    <property type="component" value="Unassembled WGS sequence"/>
</dbReference>
<evidence type="ECO:0000256" key="6">
    <source>
        <dbReference type="PIRSR" id="PIRSR625705-1"/>
    </source>
</evidence>
<gene>
    <name evidence="10" type="ORF">ELQ94_13800</name>
</gene>
<evidence type="ECO:0000256" key="4">
    <source>
        <dbReference type="ARBA" id="ARBA00022801"/>
    </source>
</evidence>
<feature type="active site" description="Proton donor" evidence="6">
    <location>
        <position position="307"/>
    </location>
</feature>
<dbReference type="Pfam" id="PF00728">
    <property type="entry name" value="Glyco_hydro_20"/>
    <property type="match status" value="1"/>
</dbReference>